<dbReference type="PANTHER" id="PTHR31973:SF195">
    <property type="entry name" value="MUDR FAMILY TRANSPOSASE"/>
    <property type="match status" value="1"/>
</dbReference>
<reference evidence="2" key="1">
    <citation type="journal article" date="2022" name="Front. Genet.">
        <title>Chromosome-Scale Assembly of the Dendrobium nobile Genome Provides Insights Into the Molecular Mechanism of the Biosynthesis of the Medicinal Active Ingredient of Dendrobium.</title>
        <authorList>
            <person name="Xu Q."/>
            <person name="Niu S.-C."/>
            <person name="Li K.-L."/>
            <person name="Zheng P.-J."/>
            <person name="Zhang X.-J."/>
            <person name="Jia Y."/>
            <person name="Liu Y."/>
            <person name="Niu Y.-X."/>
            <person name="Yu L.-H."/>
            <person name="Chen D.-F."/>
            <person name="Zhang G.-Q."/>
        </authorList>
    </citation>
    <scope>NUCLEOTIDE SEQUENCE</scope>
    <source>
        <tissue evidence="2">Leaf</tissue>
    </source>
</reference>
<protein>
    <recommendedName>
        <fullName evidence="1">MULE transposase domain-containing protein</fullName>
    </recommendedName>
</protein>
<comment type="caution">
    <text evidence="2">The sequence shown here is derived from an EMBL/GenBank/DDBJ whole genome shotgun (WGS) entry which is preliminary data.</text>
</comment>
<dbReference type="Proteomes" id="UP000829196">
    <property type="component" value="Unassembled WGS sequence"/>
</dbReference>
<feature type="domain" description="MULE transposase" evidence="1">
    <location>
        <begin position="93"/>
        <end position="135"/>
    </location>
</feature>
<evidence type="ECO:0000313" key="2">
    <source>
        <dbReference type="EMBL" id="KAI0510869.1"/>
    </source>
</evidence>
<organism evidence="2 3">
    <name type="scientific">Dendrobium nobile</name>
    <name type="common">Orchid</name>
    <dbReference type="NCBI Taxonomy" id="94219"/>
    <lineage>
        <taxon>Eukaryota</taxon>
        <taxon>Viridiplantae</taxon>
        <taxon>Streptophyta</taxon>
        <taxon>Embryophyta</taxon>
        <taxon>Tracheophyta</taxon>
        <taxon>Spermatophyta</taxon>
        <taxon>Magnoliopsida</taxon>
        <taxon>Liliopsida</taxon>
        <taxon>Asparagales</taxon>
        <taxon>Orchidaceae</taxon>
        <taxon>Epidendroideae</taxon>
        <taxon>Malaxideae</taxon>
        <taxon>Dendrobiinae</taxon>
        <taxon>Dendrobium</taxon>
    </lineage>
</organism>
<dbReference type="OrthoDB" id="685772at2759"/>
<proteinExistence type="predicted"/>
<keyword evidence="3" id="KW-1185">Reference proteome</keyword>
<gene>
    <name evidence="2" type="ORF">KFK09_011479</name>
</gene>
<dbReference type="Pfam" id="PF10551">
    <property type="entry name" value="MULE"/>
    <property type="match status" value="1"/>
</dbReference>
<evidence type="ECO:0000313" key="3">
    <source>
        <dbReference type="Proteomes" id="UP000829196"/>
    </source>
</evidence>
<sequence length="136" mass="15585">MELKPKEIIGRMEAKFNIKISYMKAWDARRKAIKVVFGSWEESYHTLNLFMDVVASAMPQTVYRIQSSQANRFQRLFWAFDPSVTGWMYCRPVLSLDVTFLLGKYRGTLLTAIGLDANNGLFPLAFAIVESECTES</sequence>
<dbReference type="PANTHER" id="PTHR31973">
    <property type="entry name" value="POLYPROTEIN, PUTATIVE-RELATED"/>
    <property type="match status" value="1"/>
</dbReference>
<name>A0A8T3BCR6_DENNO</name>
<dbReference type="EMBL" id="JAGYWB010000009">
    <property type="protein sequence ID" value="KAI0510869.1"/>
    <property type="molecule type" value="Genomic_DNA"/>
</dbReference>
<dbReference type="AlphaFoldDB" id="A0A8T3BCR6"/>
<dbReference type="InterPro" id="IPR018289">
    <property type="entry name" value="MULE_transposase_dom"/>
</dbReference>
<accession>A0A8T3BCR6</accession>
<evidence type="ECO:0000259" key="1">
    <source>
        <dbReference type="Pfam" id="PF10551"/>
    </source>
</evidence>